<proteinExistence type="predicted"/>
<dbReference type="RefSeq" id="WP_306409300.1">
    <property type="nucleotide sequence ID" value="NZ_JANFPI010000001.1"/>
</dbReference>
<comment type="caution">
    <text evidence="1">The sequence shown here is derived from an EMBL/GenBank/DDBJ whole genome shotgun (WGS) entry which is preliminary data.</text>
</comment>
<name>A0AAE3MV68_9HYPH</name>
<dbReference type="AlphaFoldDB" id="A0AAE3MV68"/>
<accession>A0AAE3MV68</accession>
<organism evidence="1 2">
    <name type="scientific">Ectorhizobium quercum</name>
    <dbReference type="NCBI Taxonomy" id="2965071"/>
    <lineage>
        <taxon>Bacteria</taxon>
        <taxon>Pseudomonadati</taxon>
        <taxon>Pseudomonadota</taxon>
        <taxon>Alphaproteobacteria</taxon>
        <taxon>Hyphomicrobiales</taxon>
        <taxon>Rhizobiaceae</taxon>
        <taxon>Ectorhizobium</taxon>
    </lineage>
</organism>
<dbReference type="EMBL" id="JANFPI010000001">
    <property type="protein sequence ID" value="MCX8995518.1"/>
    <property type="molecule type" value="Genomic_DNA"/>
</dbReference>
<gene>
    <name evidence="1" type="ORF">NOF55_00165</name>
</gene>
<sequence>MNKGVGSIMGLERCLTCNKLALHEDTITIPVSEYEAMKAAADTSVQRKKIASYRAISGSKIAKNPEMAEFIIECAATMTVAQVTAACKERFGNATPSWSTIFRFLDAIKKGGR</sequence>
<reference evidence="1" key="1">
    <citation type="submission" date="2022-07" db="EMBL/GenBank/DDBJ databases">
        <title>Ectorhizobium quercum gen.nov., sp. nov.</title>
        <authorList>
            <person name="Ma T."/>
            <person name="Li Y."/>
        </authorList>
    </citation>
    <scope>NUCLEOTIDE SEQUENCE</scope>
    <source>
        <strain evidence="1">BDR2-2</strain>
    </source>
</reference>
<evidence type="ECO:0000313" key="1">
    <source>
        <dbReference type="EMBL" id="MCX8995518.1"/>
    </source>
</evidence>
<protein>
    <submittedName>
        <fullName evidence="1">Uncharacterized protein</fullName>
    </submittedName>
</protein>
<keyword evidence="2" id="KW-1185">Reference proteome</keyword>
<dbReference type="Proteomes" id="UP001208771">
    <property type="component" value="Unassembled WGS sequence"/>
</dbReference>
<evidence type="ECO:0000313" key="2">
    <source>
        <dbReference type="Proteomes" id="UP001208771"/>
    </source>
</evidence>